<evidence type="ECO:0000256" key="1">
    <source>
        <dbReference type="ARBA" id="ARBA00022723"/>
    </source>
</evidence>
<dbReference type="InterPro" id="IPR029068">
    <property type="entry name" value="Glyas_Bleomycin-R_OHBP_Dase"/>
</dbReference>
<feature type="domain" description="VOC" evidence="2">
    <location>
        <begin position="158"/>
        <end position="302"/>
    </location>
</feature>
<evidence type="ECO:0000259" key="2">
    <source>
        <dbReference type="PROSITE" id="PS51819"/>
    </source>
</evidence>
<comment type="caution">
    <text evidence="3">The sequence shown here is derived from an EMBL/GenBank/DDBJ whole genome shotgun (WGS) entry which is preliminary data.</text>
</comment>
<dbReference type="SUPFAM" id="SSF54593">
    <property type="entry name" value="Glyoxalase/Bleomycin resistance protein/Dihydroxybiphenyl dioxygenase"/>
    <property type="match status" value="2"/>
</dbReference>
<evidence type="ECO:0000313" key="4">
    <source>
        <dbReference type="Proteomes" id="UP000248857"/>
    </source>
</evidence>
<accession>A0A2W1JPM3</accession>
<dbReference type="Gene3D" id="3.10.180.10">
    <property type="entry name" value="2,3-Dihydroxybiphenyl 1,2-Dioxygenase, domain 1"/>
    <property type="match status" value="2"/>
</dbReference>
<name>A0A2W1JPM3_9CYAN</name>
<dbReference type="InterPro" id="IPR051785">
    <property type="entry name" value="MMCE/EMCE_epimerase"/>
</dbReference>
<dbReference type="PANTHER" id="PTHR43048">
    <property type="entry name" value="METHYLMALONYL-COA EPIMERASE"/>
    <property type="match status" value="1"/>
</dbReference>
<dbReference type="CDD" id="cd06587">
    <property type="entry name" value="VOC"/>
    <property type="match status" value="1"/>
</dbReference>
<evidence type="ECO:0000313" key="3">
    <source>
        <dbReference type="EMBL" id="PZD75196.1"/>
    </source>
</evidence>
<dbReference type="GO" id="GO:0046491">
    <property type="term" value="P:L-methylmalonyl-CoA metabolic process"/>
    <property type="evidence" value="ECO:0007669"/>
    <property type="project" value="TreeGrafter"/>
</dbReference>
<keyword evidence="4" id="KW-1185">Reference proteome</keyword>
<reference evidence="3 4" key="1">
    <citation type="journal article" date="2018" name="Sci. Rep.">
        <title>A novel species of the marine cyanobacterium Acaryochloris with a unique pigment content and lifestyle.</title>
        <authorList>
            <person name="Partensky F."/>
            <person name="Six C."/>
            <person name="Ratin M."/>
            <person name="Garczarek L."/>
            <person name="Vaulot D."/>
            <person name="Probert I."/>
            <person name="Calteau A."/>
            <person name="Gourvil P."/>
            <person name="Marie D."/>
            <person name="Grebert T."/>
            <person name="Bouchier C."/>
            <person name="Le Panse S."/>
            <person name="Gachenot M."/>
            <person name="Rodriguez F."/>
            <person name="Garrido J.L."/>
        </authorList>
    </citation>
    <scope>NUCLEOTIDE SEQUENCE [LARGE SCALE GENOMIC DNA]</scope>
    <source>
        <strain evidence="3 4">RCC1774</strain>
    </source>
</reference>
<dbReference type="InterPro" id="IPR004360">
    <property type="entry name" value="Glyas_Fos-R_dOase_dom"/>
</dbReference>
<dbReference type="GO" id="GO:0004493">
    <property type="term" value="F:methylmalonyl-CoA epimerase activity"/>
    <property type="evidence" value="ECO:0007669"/>
    <property type="project" value="TreeGrafter"/>
</dbReference>
<dbReference type="PROSITE" id="PS51819">
    <property type="entry name" value="VOC"/>
    <property type="match status" value="2"/>
</dbReference>
<keyword evidence="3" id="KW-0413">Isomerase</keyword>
<protein>
    <submittedName>
        <fullName evidence="3">2-epi-5-epi-valiolone epimerase</fullName>
        <ecNumber evidence="3">5.1.3.33</ecNumber>
    </submittedName>
</protein>
<dbReference type="AlphaFoldDB" id="A0A2W1JPM3"/>
<dbReference type="EMBL" id="PQWO01000001">
    <property type="protein sequence ID" value="PZD75196.1"/>
    <property type="molecule type" value="Genomic_DNA"/>
</dbReference>
<gene>
    <name evidence="3" type="primary">cetB_1</name>
    <name evidence="3" type="ORF">C1752_00294</name>
</gene>
<dbReference type="Pfam" id="PF00903">
    <property type="entry name" value="Glyoxalase"/>
    <property type="match status" value="2"/>
</dbReference>
<dbReference type="EC" id="5.1.3.33" evidence="3"/>
<dbReference type="InterPro" id="IPR037523">
    <property type="entry name" value="VOC_core"/>
</dbReference>
<keyword evidence="1" id="KW-0479">Metal-binding</keyword>
<dbReference type="Proteomes" id="UP000248857">
    <property type="component" value="Unassembled WGS sequence"/>
</dbReference>
<proteinExistence type="predicted"/>
<organism evidence="3 4">
    <name type="scientific">Acaryochloris thomasi RCC1774</name>
    <dbReference type="NCBI Taxonomy" id="1764569"/>
    <lineage>
        <taxon>Bacteria</taxon>
        <taxon>Bacillati</taxon>
        <taxon>Cyanobacteriota</taxon>
        <taxon>Cyanophyceae</taxon>
        <taxon>Acaryochloridales</taxon>
        <taxon>Acaryochloridaceae</taxon>
        <taxon>Acaryochloris</taxon>
        <taxon>Acaryochloris thomasi</taxon>
    </lineage>
</organism>
<feature type="domain" description="VOC" evidence="2">
    <location>
        <begin position="1"/>
        <end position="139"/>
    </location>
</feature>
<dbReference type="PANTHER" id="PTHR43048:SF3">
    <property type="entry name" value="METHYLMALONYL-COA EPIMERASE, MITOCHONDRIAL"/>
    <property type="match status" value="1"/>
</dbReference>
<sequence>MTVSDMDQSIAFYRDVLSFKSISDVEVFGTEYERLQGVFGLRMRVVKMQLGQETIELTEYLTPKGKPIPVDSRSNDLWFQHIAIVVRDMDKAYQHLRQYKVQHVSTEPQKLPETIPAAAGIEAFYFQDPDGHNLEVIFFPVDKGDPRWQKPTDELFLGIDHTAIATSSTPASLKFYQDLLGLELAGQSENFGTEQEHLNNVFGARLLISGLKASSGPGIEFLNYLAPTGGRPKPQDSRANDLLHWQTTLEVNNVDAVANQLRTGGATFVSPGVVELPNRSLGFSKGFLVQDPDGHVLRIVQP</sequence>
<dbReference type="GO" id="GO:0046872">
    <property type="term" value="F:metal ion binding"/>
    <property type="evidence" value="ECO:0007669"/>
    <property type="project" value="UniProtKB-KW"/>
</dbReference>